<dbReference type="AlphaFoldDB" id="Q6FT80"/>
<evidence type="ECO:0000313" key="4">
    <source>
        <dbReference type="EMBL" id="CAG59491.1"/>
    </source>
</evidence>
<dbReference type="CGD" id="CAL0129640">
    <property type="gene designation" value="CAGL0G04697g"/>
</dbReference>
<dbReference type="FunCoup" id="Q6FT80">
    <property type="interactions" value="86"/>
</dbReference>
<evidence type="ECO:0000256" key="1">
    <source>
        <dbReference type="SAM" id="MobiDB-lite"/>
    </source>
</evidence>
<dbReference type="VEuPathDB" id="FungiDB:CAGL0G04697g"/>
<dbReference type="GO" id="GO:0034058">
    <property type="term" value="P:endosomal vesicle fusion"/>
    <property type="evidence" value="ECO:0007669"/>
    <property type="project" value="TreeGrafter"/>
</dbReference>
<sequence length="950" mass="111252">MTKDPNDSRENLADDPTDSSPTASITDEDNTDHQSSGHLEDDPQNNNPPPQTDYNDVISMLDPFMSNILVDDLPKDITITCMDADENHIYLGTSEGELLHYYEIEGGEYLLVSRMPFENNSTSSIKKIKLLPNIDRALILCGTRLAMFLLPEFAPCPNVKSINDVNDFDIHSYSRSTNTYRTLVASDKNIMVFKYGSNAISAGKILIDYKNVQYIKAHDNILLLVRDYEYELYNLEDRNSIPLFRVSETGNGSINPLMEDFNSKMFILSSGGNSKDDNAMGLVVDHVGEIVKATLVFEHYPQNVVIHYPYILALFHDGQLLIYRLKIDEEPELVQRITNNDGNTLLTRVRMRFKVSYQNNKMVAELVEKIRKVPLSHDDNSFGVDREKALAENMIEPTSSIIMWYNAKIYCLFTKPFLCSINKYGNDEVKRIQEYIEHRKNSDLKISKLQKVEMKYLSNLVLLWDLFDTNIINKHTIQKWVDNSDRVDVRQLLFLLDYEIFGEIWIFNGLNRMMKHLKTLPLKNKCNKSSQLDDLQYFQKILKDKYCTRDKLPREYKSTMKSLTIAIFRILLAEGKHINLDEFEDAYLPELIHIIQKESEPNDHNEMLIRIYTKMKDHVSVLHVLKSERNFSELMSYLDKNVEKLSKEFLETELIDIIYFVLSETKDVNSKLISDIFKILNRASIDSSLFLGKIQNNTHLKVKVLEVIGTKNTKDENFLLDYYIANMKEEFEDNNLSTFLLEQSDNYKNTYNYFKKPLHEFLTTRVDNESTFQKFRVWKTQCSRLTTRNTLLEKEYFDQVKTFNDTNTNILLFYLFFDIPDMLSKYWLNNELHELIIDYNDFLQIEEYTNEKNFIDILNKYLMINDRYDKMLIVTTFLKRNQKVYLHNRDLKNKVLDVLPSELPLNIIHEVLHSILTKGEMCITEFEIKKSLLKADTKLYSKVLNTILDK</sequence>
<accession>Q6FT80</accession>
<dbReference type="InterPro" id="IPR032914">
    <property type="entry name" value="Vam6/VPS39/TRAP1"/>
</dbReference>
<evidence type="ECO:0000313" key="5">
    <source>
        <dbReference type="Proteomes" id="UP000002428"/>
    </source>
</evidence>
<dbReference type="KEGG" id="cgr:2887995"/>
<dbReference type="HOGENOM" id="CLU_005205_0_0_1"/>
<dbReference type="eggNOG" id="KOG2063">
    <property type="taxonomic scope" value="Eukaryota"/>
</dbReference>
<evidence type="ECO:0000313" key="3">
    <source>
        <dbReference type="CGD" id="CAL0129640"/>
    </source>
</evidence>
<evidence type="ECO:0000259" key="2">
    <source>
        <dbReference type="PROSITE" id="PS50219"/>
    </source>
</evidence>
<dbReference type="InterPro" id="IPR001180">
    <property type="entry name" value="CNH_dom"/>
</dbReference>
<dbReference type="PANTHER" id="PTHR12894:SF28">
    <property type="entry name" value="VACUOLAR PROTEIN SORTING-ASSOCIATED PROTEIN 3"/>
    <property type="match status" value="1"/>
</dbReference>
<feature type="compositionally biased region" description="Basic and acidic residues" evidence="1">
    <location>
        <begin position="1"/>
        <end position="12"/>
    </location>
</feature>
<name>Q6FT80_CANGA</name>
<gene>
    <name evidence="3 4" type="ordered locus">CAGL0G04697g</name>
</gene>
<dbReference type="GO" id="GO:0006914">
    <property type="term" value="P:autophagy"/>
    <property type="evidence" value="ECO:0007669"/>
    <property type="project" value="TreeGrafter"/>
</dbReference>
<dbReference type="EMBL" id="CR380953">
    <property type="protein sequence ID" value="CAG59491.1"/>
    <property type="molecule type" value="Genomic_DNA"/>
</dbReference>
<dbReference type="InParanoid" id="Q6FT80"/>
<dbReference type="PROSITE" id="PS50219">
    <property type="entry name" value="CNH"/>
    <property type="match status" value="1"/>
</dbReference>
<dbReference type="PANTHER" id="PTHR12894">
    <property type="entry name" value="CNH DOMAIN CONTAINING"/>
    <property type="match status" value="1"/>
</dbReference>
<feature type="domain" description="CNH" evidence="2">
    <location>
        <begin position="76"/>
        <end position="352"/>
    </location>
</feature>
<dbReference type="GO" id="GO:0000329">
    <property type="term" value="C:fungal-type vacuole membrane"/>
    <property type="evidence" value="ECO:0007669"/>
    <property type="project" value="TreeGrafter"/>
</dbReference>
<feature type="region of interest" description="Disordered" evidence="1">
    <location>
        <begin position="1"/>
        <end position="55"/>
    </location>
</feature>
<dbReference type="Proteomes" id="UP000002428">
    <property type="component" value="Chromosome G"/>
</dbReference>
<dbReference type="STRING" id="284593.Q6FT80"/>
<proteinExistence type="predicted"/>
<organism evidence="4 5">
    <name type="scientific">Candida glabrata (strain ATCC 2001 / BCRC 20586 / JCM 3761 / NBRC 0622 / NRRL Y-65 / CBS 138)</name>
    <name type="common">Yeast</name>
    <name type="synonym">Nakaseomyces glabratus</name>
    <dbReference type="NCBI Taxonomy" id="284593"/>
    <lineage>
        <taxon>Eukaryota</taxon>
        <taxon>Fungi</taxon>
        <taxon>Dikarya</taxon>
        <taxon>Ascomycota</taxon>
        <taxon>Saccharomycotina</taxon>
        <taxon>Saccharomycetes</taxon>
        <taxon>Saccharomycetales</taxon>
        <taxon>Saccharomycetaceae</taxon>
        <taxon>Nakaseomyces</taxon>
    </lineage>
</organism>
<keyword evidence="5" id="KW-1185">Reference proteome</keyword>
<protein>
    <recommendedName>
        <fullName evidence="2">CNH domain-containing protein</fullName>
    </recommendedName>
</protein>
<reference evidence="4 5" key="1">
    <citation type="journal article" date="2004" name="Nature">
        <title>Genome evolution in yeasts.</title>
        <authorList>
            <consortium name="Genolevures"/>
            <person name="Dujon B."/>
            <person name="Sherman D."/>
            <person name="Fischer G."/>
            <person name="Durrens P."/>
            <person name="Casaregola S."/>
            <person name="Lafontaine I."/>
            <person name="de Montigny J."/>
            <person name="Marck C."/>
            <person name="Neuveglise C."/>
            <person name="Talla E."/>
            <person name="Goffard N."/>
            <person name="Frangeul L."/>
            <person name="Aigle M."/>
            <person name="Anthouard V."/>
            <person name="Babour A."/>
            <person name="Barbe V."/>
            <person name="Barnay S."/>
            <person name="Blanchin S."/>
            <person name="Beckerich J.M."/>
            <person name="Beyne E."/>
            <person name="Bleykasten C."/>
            <person name="Boisrame A."/>
            <person name="Boyer J."/>
            <person name="Cattolico L."/>
            <person name="Confanioleri F."/>
            <person name="de Daruvar A."/>
            <person name="Despons L."/>
            <person name="Fabre E."/>
            <person name="Fairhead C."/>
            <person name="Ferry-Dumazet H."/>
            <person name="Groppi A."/>
            <person name="Hantraye F."/>
            <person name="Hennequin C."/>
            <person name="Jauniaux N."/>
            <person name="Joyet P."/>
            <person name="Kachouri R."/>
            <person name="Kerrest A."/>
            <person name="Koszul R."/>
            <person name="Lemaire M."/>
            <person name="Lesur I."/>
            <person name="Ma L."/>
            <person name="Muller H."/>
            <person name="Nicaud J.M."/>
            <person name="Nikolski M."/>
            <person name="Oztas S."/>
            <person name="Ozier-Kalogeropoulos O."/>
            <person name="Pellenz S."/>
            <person name="Potier S."/>
            <person name="Richard G.F."/>
            <person name="Straub M.L."/>
            <person name="Suleau A."/>
            <person name="Swennene D."/>
            <person name="Tekaia F."/>
            <person name="Wesolowski-Louvel M."/>
            <person name="Westhof E."/>
            <person name="Wirth B."/>
            <person name="Zeniou-Meyer M."/>
            <person name="Zivanovic I."/>
            <person name="Bolotin-Fukuhara M."/>
            <person name="Thierry A."/>
            <person name="Bouchier C."/>
            <person name="Caudron B."/>
            <person name="Scarpelli C."/>
            <person name="Gaillardin C."/>
            <person name="Weissenbach J."/>
            <person name="Wincker P."/>
            <person name="Souciet J.L."/>
        </authorList>
    </citation>
    <scope>NUCLEOTIDE SEQUENCE [LARGE SCALE GENOMIC DNA]</scope>
    <source>
        <strain evidence="5">ATCC 2001 / BCRC 20586 / JCM 3761 / NBRC 0622 / NRRL Y-65 / CBS 138</strain>
    </source>
</reference>